<reference evidence="4" key="2">
    <citation type="submission" date="2018-06" db="EMBL/GenBank/DDBJ databases">
        <authorList>
            <person name="Ashton P.M."/>
            <person name="Dallman T."/>
            <person name="Nair S."/>
            <person name="De Pinna E."/>
            <person name="Peters T."/>
            <person name="Grant K."/>
        </authorList>
    </citation>
    <scope>NUCLEOTIDE SEQUENCE [LARGE SCALE GENOMIC DNA]</scope>
    <source>
        <strain evidence="4">462023</strain>
    </source>
</reference>
<dbReference type="PANTHER" id="PTHR12526:SF630">
    <property type="entry name" value="GLYCOSYLTRANSFERASE"/>
    <property type="match status" value="1"/>
</dbReference>
<evidence type="ECO:0000313" key="4">
    <source>
        <dbReference type="EMBL" id="MJL92504.1"/>
    </source>
</evidence>
<feature type="domain" description="Glycosyltransferase subfamily 4-like N-terminal" evidence="2">
    <location>
        <begin position="13"/>
        <end position="156"/>
    </location>
</feature>
<dbReference type="InterPro" id="IPR001296">
    <property type="entry name" value="Glyco_trans_1"/>
</dbReference>
<accession>A0A0A1AAR0</accession>
<reference evidence="5 9" key="5">
    <citation type="submission" date="2020-02" db="EMBL/GenBank/DDBJ databases">
        <title>WGS of Carbapenem-Resistant Enterobacteriaceae.</title>
        <authorList>
            <person name="Tokajian S."/>
            <person name="El Chaar M."/>
            <person name="El Khoury M."/>
        </authorList>
    </citation>
    <scope>NUCLEOTIDE SEQUENCE [LARGE SCALE GENOMIC DNA]</scope>
    <source>
        <strain evidence="5 9">ECM_75</strain>
    </source>
</reference>
<organism evidence="3">
    <name type="scientific">Escherichia coli</name>
    <dbReference type="NCBI Taxonomy" id="562"/>
    <lineage>
        <taxon>Bacteria</taxon>
        <taxon>Pseudomonadati</taxon>
        <taxon>Pseudomonadota</taxon>
        <taxon>Gammaproteobacteria</taxon>
        <taxon>Enterobacterales</taxon>
        <taxon>Enterobacteriaceae</taxon>
        <taxon>Escherichia</taxon>
    </lineage>
</organism>
<evidence type="ECO:0000259" key="1">
    <source>
        <dbReference type="Pfam" id="PF00534"/>
    </source>
</evidence>
<reference evidence="7 8" key="3">
    <citation type="submission" date="2018-11" db="EMBL/GenBank/DDBJ databases">
        <title>Enterobacteriaceae from Patient.</title>
        <authorList>
            <person name="Shen C."/>
            <person name="Yang Y."/>
            <person name="Tian G."/>
        </authorList>
    </citation>
    <scope>NUCLEOTIDE SEQUENCE [LARGE SCALE GENOMIC DNA]</scope>
    <source>
        <strain evidence="7 8">GBGD28</strain>
    </source>
</reference>
<dbReference type="GO" id="GO:0016757">
    <property type="term" value="F:glycosyltransferase activity"/>
    <property type="evidence" value="ECO:0007669"/>
    <property type="project" value="InterPro"/>
</dbReference>
<dbReference type="Proteomes" id="UP000472856">
    <property type="component" value="Unassembled WGS sequence"/>
</dbReference>
<dbReference type="AlphaFoldDB" id="A0A0A1AAR0"/>
<sequence>MKIHYLVTTLEAGGAEFAIPDIVTTLQDLGHEVKIYVCEPRDMGAAPRLEAAGLSWCLLSNRRRSEPMLVAAYLAKIIHDKPDLIWTSLSWGTRIGQWVGRLMGIPVISFKHSASVKPATWRMRNMSRLWIGDSETVAQYLHETMLIPKQQVLCWPFFQANPQAAQAQNWDGKSVLQLGSVGRLHEVKNYAGLITALASFVDKNPQLRSRIRLTILGEGPEQEALQKTITQHALEDVVCLAGFSADVENFLAGLHVYIQTSRYEGMCLAAHEAMNAGLAIITTPVGELKESVIDGHTGYTLNGELTPALEGVLNRIFSEPEELERYGQNVRQYVLAKFSHENFVQSAINIVNRLIH</sequence>
<dbReference type="RefSeq" id="WP_022645959.1">
    <property type="nucleotide sequence ID" value="NZ_AP022098.1"/>
</dbReference>
<evidence type="ECO:0000313" key="6">
    <source>
        <dbReference type="EMBL" id="QMP47511.1"/>
    </source>
</evidence>
<dbReference type="Proteomes" id="UP000514715">
    <property type="component" value="Chromosome"/>
</dbReference>
<keyword evidence="3" id="KW-0808">Transferase</keyword>
<dbReference type="Proteomes" id="UP000885382">
    <property type="component" value="Unassembled WGS sequence"/>
</dbReference>
<dbReference type="EMBL" id="DABGZR010000001">
    <property type="protein sequence ID" value="HAJ0994360.1"/>
    <property type="molecule type" value="Genomic_DNA"/>
</dbReference>
<dbReference type="PANTHER" id="PTHR12526">
    <property type="entry name" value="GLYCOSYLTRANSFERASE"/>
    <property type="match status" value="1"/>
</dbReference>
<evidence type="ECO:0000313" key="8">
    <source>
        <dbReference type="Proteomes" id="UP000271008"/>
    </source>
</evidence>
<proteinExistence type="predicted"/>
<dbReference type="Pfam" id="PF13439">
    <property type="entry name" value="Glyco_transf_4"/>
    <property type="match status" value="1"/>
</dbReference>
<reference evidence="3" key="1">
    <citation type="journal article" date="2018" name="Genome Biol.">
        <title>SKESA: strategic k-mer extension for scrupulous assemblies.</title>
        <authorList>
            <person name="Souvorov A."/>
            <person name="Agarwala R."/>
            <person name="Lipman D.J."/>
        </authorList>
    </citation>
    <scope>NUCLEOTIDE SEQUENCE [LARGE SCALE GENOMIC DNA]</scope>
    <source>
        <strain evidence="3">EC00605</strain>
    </source>
</reference>
<dbReference type="EMBL" id="CP057975">
    <property type="protein sequence ID" value="QMP47511.1"/>
    <property type="molecule type" value="Genomic_DNA"/>
</dbReference>
<evidence type="ECO:0000313" key="3">
    <source>
        <dbReference type="EMBL" id="HAJ0994360.1"/>
    </source>
</evidence>
<dbReference type="SUPFAM" id="SSF53756">
    <property type="entry name" value="UDP-Glycosyltransferase/glycogen phosphorylase"/>
    <property type="match status" value="1"/>
</dbReference>
<reference evidence="3" key="4">
    <citation type="submission" date="2019-09" db="EMBL/GenBank/DDBJ databases">
        <authorList>
            <consortium name="NCBI Pathogen Detection Project"/>
        </authorList>
    </citation>
    <scope>NUCLEOTIDE SEQUENCE</scope>
    <source>
        <strain evidence="3">EC00605</strain>
    </source>
</reference>
<dbReference type="GO" id="GO:1901135">
    <property type="term" value="P:carbohydrate derivative metabolic process"/>
    <property type="evidence" value="ECO:0007669"/>
    <property type="project" value="UniProtKB-ARBA"/>
</dbReference>
<feature type="domain" description="Glycosyl transferase family 1" evidence="1">
    <location>
        <begin position="178"/>
        <end position="332"/>
    </location>
</feature>
<evidence type="ECO:0000313" key="7">
    <source>
        <dbReference type="EMBL" id="RRD76126.1"/>
    </source>
</evidence>
<evidence type="ECO:0000259" key="2">
    <source>
        <dbReference type="Pfam" id="PF13439"/>
    </source>
</evidence>
<gene>
    <name evidence="4" type="ORF">DNX30_06970</name>
    <name evidence="7" type="ORF">EIA08_10885</name>
    <name evidence="5" type="ORF">G5603_03635</name>
    <name evidence="3" type="ORF">HL601_01895</name>
    <name evidence="6" type="ORF">HVW04_22770</name>
</gene>
<dbReference type="Gene3D" id="3.40.50.2000">
    <property type="entry name" value="Glycogen Phosphorylase B"/>
    <property type="match status" value="2"/>
</dbReference>
<evidence type="ECO:0000313" key="10">
    <source>
        <dbReference type="Proteomes" id="UP000514715"/>
    </source>
</evidence>
<reference evidence="6 10" key="6">
    <citation type="submission" date="2020-06" db="EMBL/GenBank/DDBJ databases">
        <title>REHAB project genomes.</title>
        <authorList>
            <person name="Shaw L.P."/>
        </authorList>
    </citation>
    <scope>NUCLEOTIDE SEQUENCE [LARGE SCALE GENOMIC DNA]</scope>
    <source>
        <strain evidence="6 10">RHB07-C04</strain>
    </source>
</reference>
<evidence type="ECO:0000313" key="9">
    <source>
        <dbReference type="Proteomes" id="UP000472856"/>
    </source>
</evidence>
<dbReference type="InterPro" id="IPR028098">
    <property type="entry name" value="Glyco_trans_4-like_N"/>
</dbReference>
<dbReference type="EMBL" id="RTJF01000005">
    <property type="protein sequence ID" value="MJL92504.1"/>
    <property type="molecule type" value="Genomic_DNA"/>
</dbReference>
<dbReference type="EMBL" id="JAAJRI010000002">
    <property type="protein sequence ID" value="NGE87284.1"/>
    <property type="molecule type" value="Genomic_DNA"/>
</dbReference>
<name>A0A0A1AAR0_ECOLX</name>
<protein>
    <submittedName>
        <fullName evidence="3">Glycosyltransferase</fullName>
    </submittedName>
</protein>
<dbReference type="EMBL" id="RQTU01000007">
    <property type="protein sequence ID" value="RRD76126.1"/>
    <property type="molecule type" value="Genomic_DNA"/>
</dbReference>
<evidence type="ECO:0000313" key="5">
    <source>
        <dbReference type="EMBL" id="NGE87284.1"/>
    </source>
</evidence>
<dbReference type="Proteomes" id="UP000271008">
    <property type="component" value="Unassembled WGS sequence"/>
</dbReference>
<dbReference type="Pfam" id="PF00534">
    <property type="entry name" value="Glycos_transf_1"/>
    <property type="match status" value="1"/>
</dbReference>